<evidence type="ECO:0000313" key="3">
    <source>
        <dbReference type="Proteomes" id="UP000321578"/>
    </source>
</evidence>
<dbReference type="Proteomes" id="UP000321578">
    <property type="component" value="Unassembled WGS sequence"/>
</dbReference>
<dbReference type="RefSeq" id="WP_147085840.1">
    <property type="nucleotide sequence ID" value="NZ_VORM01000005.1"/>
</dbReference>
<protein>
    <submittedName>
        <fullName evidence="2">Uncharacterized protein</fullName>
    </submittedName>
</protein>
<feature type="transmembrane region" description="Helical" evidence="1">
    <location>
        <begin position="22"/>
        <end position="45"/>
    </location>
</feature>
<name>A0A5C6ZI72_9FLAO</name>
<proteinExistence type="predicted"/>
<organism evidence="2 3">
    <name type="scientific">Subsaximicrobium wynnwilliamsii</name>
    <dbReference type="NCBI Taxonomy" id="291179"/>
    <lineage>
        <taxon>Bacteria</taxon>
        <taxon>Pseudomonadati</taxon>
        <taxon>Bacteroidota</taxon>
        <taxon>Flavobacteriia</taxon>
        <taxon>Flavobacteriales</taxon>
        <taxon>Flavobacteriaceae</taxon>
        <taxon>Subsaximicrobium</taxon>
    </lineage>
</organism>
<evidence type="ECO:0000313" key="2">
    <source>
        <dbReference type="EMBL" id="TXD89895.1"/>
    </source>
</evidence>
<sequence length="306" mass="36187">MQQDTENYYLIFESWSMDPNQWSMLIDSVAMLLAIFGVMIAFFLYKKQRSDNAKDAFEFFQSSLPELKQSIEKAAVDLKEFNQSLDLDNFVNPILSAALNDKFLSKISLVHLNRFYRNNRKNKLSNFKQLLIDSNFFGNYHSYITKEINYFRSNYLKKKSTYSQWQLLRSNQFFSTIANESDSRAYKEYYLNWVANFNLDLSDFEFIDQADPARVERRQVFVYDQIKELAQDSLPFIEFSKSANEVNILANEIVSAYKEMTEMKAKIKRVLDKDISRFETVLSNMNNLLEHEYDAKFIRNKDIQSG</sequence>
<dbReference type="AlphaFoldDB" id="A0A5C6ZI72"/>
<keyword evidence="1" id="KW-1133">Transmembrane helix</keyword>
<dbReference type="OrthoDB" id="1427055at2"/>
<comment type="caution">
    <text evidence="2">The sequence shown here is derived from an EMBL/GenBank/DDBJ whole genome shotgun (WGS) entry which is preliminary data.</text>
</comment>
<keyword evidence="1" id="KW-0812">Transmembrane</keyword>
<keyword evidence="1" id="KW-0472">Membrane</keyword>
<keyword evidence="3" id="KW-1185">Reference proteome</keyword>
<evidence type="ECO:0000256" key="1">
    <source>
        <dbReference type="SAM" id="Phobius"/>
    </source>
</evidence>
<gene>
    <name evidence="2" type="ORF">ESY86_06755</name>
</gene>
<reference evidence="2 3" key="1">
    <citation type="submission" date="2019-08" db="EMBL/GenBank/DDBJ databases">
        <title>Genomes of Subsaximicrobium wynnwilliamsii strains.</title>
        <authorList>
            <person name="Bowman J.P."/>
        </authorList>
    </citation>
    <scope>NUCLEOTIDE SEQUENCE [LARGE SCALE GENOMIC DNA]</scope>
    <source>
        <strain evidence="2 3">2-80-2</strain>
    </source>
</reference>
<dbReference type="EMBL" id="VORO01000005">
    <property type="protein sequence ID" value="TXD89895.1"/>
    <property type="molecule type" value="Genomic_DNA"/>
</dbReference>
<accession>A0A5C6ZI72</accession>